<gene>
    <name evidence="3" type="primary">LOC113792428</name>
</gene>
<keyword evidence="1" id="KW-0472">Membrane</keyword>
<evidence type="ECO:0000313" key="3">
    <source>
        <dbReference type="RefSeq" id="XP_027198116.1"/>
    </source>
</evidence>
<keyword evidence="1" id="KW-1133">Transmembrane helix</keyword>
<dbReference type="InParanoid" id="A0A6P6XZ11"/>
<dbReference type="KEGG" id="dpte:113792428"/>
<feature type="transmembrane region" description="Helical" evidence="1">
    <location>
        <begin position="165"/>
        <end position="187"/>
    </location>
</feature>
<name>A0A6P6XZ11_DERPT</name>
<evidence type="ECO:0000256" key="1">
    <source>
        <dbReference type="SAM" id="Phobius"/>
    </source>
</evidence>
<evidence type="ECO:0000313" key="2">
    <source>
        <dbReference type="Proteomes" id="UP000515146"/>
    </source>
</evidence>
<sequence length="220" mass="25363">MIQPLIICMMMFAYSINIDNIECLQFEQVPKKCDKKALNNCLEIMLKKYPSLPSRQSSKPSIEFCCFYLGNFYCRLEIAKKCNRKWAKELEQNNYIKHMCKVYSQKELNEKCLFGRQENHKLRDRSFELIRPGLSKKINNTENMEEYVDVDIPNLEIEGFSKTTLIAMSSALTFTSAITAIMSAIFLETGPTKTYLLVGSTMSTAIGGTWLTKEVLRLEN</sequence>
<feature type="transmembrane region" description="Helical" evidence="1">
    <location>
        <begin position="193"/>
        <end position="212"/>
    </location>
</feature>
<dbReference type="Proteomes" id="UP000515146">
    <property type="component" value="Unplaced"/>
</dbReference>
<accession>A0A6P6XZ11</accession>
<reference evidence="3" key="1">
    <citation type="submission" date="2025-08" db="UniProtKB">
        <authorList>
            <consortium name="RefSeq"/>
        </authorList>
    </citation>
    <scope>IDENTIFICATION</scope>
    <source>
        <strain evidence="3">Airmid</strain>
    </source>
</reference>
<protein>
    <submittedName>
        <fullName evidence="3">Uncharacterized protein LOC113792428</fullName>
    </submittedName>
</protein>
<keyword evidence="1" id="KW-0812">Transmembrane</keyword>
<organism evidence="2 3">
    <name type="scientific">Dermatophagoides pteronyssinus</name>
    <name type="common">European house dust mite</name>
    <dbReference type="NCBI Taxonomy" id="6956"/>
    <lineage>
        <taxon>Eukaryota</taxon>
        <taxon>Metazoa</taxon>
        <taxon>Ecdysozoa</taxon>
        <taxon>Arthropoda</taxon>
        <taxon>Chelicerata</taxon>
        <taxon>Arachnida</taxon>
        <taxon>Acari</taxon>
        <taxon>Acariformes</taxon>
        <taxon>Sarcoptiformes</taxon>
        <taxon>Astigmata</taxon>
        <taxon>Psoroptidia</taxon>
        <taxon>Analgoidea</taxon>
        <taxon>Pyroglyphidae</taxon>
        <taxon>Dermatophagoidinae</taxon>
        <taxon>Dermatophagoides</taxon>
    </lineage>
</organism>
<keyword evidence="2" id="KW-1185">Reference proteome</keyword>
<dbReference type="RefSeq" id="XP_027198116.1">
    <property type="nucleotide sequence ID" value="XM_027342315.1"/>
</dbReference>
<proteinExistence type="predicted"/>
<dbReference type="AlphaFoldDB" id="A0A6P6XZ11"/>